<proteinExistence type="predicted"/>
<organism evidence="2 3">
    <name type="scientific">Oceanobacillus zhaokaii</name>
    <dbReference type="NCBI Taxonomy" id="2052660"/>
    <lineage>
        <taxon>Bacteria</taxon>
        <taxon>Bacillati</taxon>
        <taxon>Bacillota</taxon>
        <taxon>Bacilli</taxon>
        <taxon>Bacillales</taxon>
        <taxon>Bacillaceae</taxon>
        <taxon>Oceanobacillus</taxon>
    </lineage>
</organism>
<dbReference type="AlphaFoldDB" id="A0A345PKM7"/>
<evidence type="ECO:0000313" key="3">
    <source>
        <dbReference type="Proteomes" id="UP000253908"/>
    </source>
</evidence>
<accession>A0A345PKM7</accession>
<dbReference type="SUPFAM" id="SSF51735">
    <property type="entry name" value="NAD(P)-binding Rossmann-fold domains"/>
    <property type="match status" value="1"/>
</dbReference>
<dbReference type="EMBL" id="CP024848">
    <property type="protein sequence ID" value="AXI10557.1"/>
    <property type="molecule type" value="Genomic_DNA"/>
</dbReference>
<dbReference type="Pfam" id="PF01408">
    <property type="entry name" value="GFO_IDH_MocA"/>
    <property type="match status" value="1"/>
</dbReference>
<dbReference type="Gene3D" id="3.40.50.720">
    <property type="entry name" value="NAD(P)-binding Rossmann-like Domain"/>
    <property type="match status" value="1"/>
</dbReference>
<gene>
    <name evidence="2" type="ORF">CUC15_17150</name>
</gene>
<dbReference type="Gene3D" id="3.30.360.10">
    <property type="entry name" value="Dihydrodipicolinate Reductase, domain 2"/>
    <property type="match status" value="1"/>
</dbReference>
<protein>
    <submittedName>
        <fullName evidence="2">Oxidoreductase</fullName>
    </submittedName>
</protein>
<evidence type="ECO:0000313" key="2">
    <source>
        <dbReference type="EMBL" id="AXI10557.1"/>
    </source>
</evidence>
<sequence length="300" mass="33709">MKDLTIGMIGLDTSHALAFARLLNDPEETYHVKGARVAIAYPGGTEDFELSRSRVGGFTSELRDRFGVSIADTMETVAEKSDAILLESVDGRVHLEQLRQIISYKKPIFIDKPFCLSTKDAKEMVRLSEQYQTPIMSTSALRFSEGLTRVLDNQSKGEIIGADCFGPMELQEEQPGFFWYGIHSVEMLFTILGEGSEQVVTVKNDDYDLLTGVWKDGRIGTVRGNRKGNFQFGAMVHFEEGSEFVSIHSEQKPYYASLLEQIMFFFEDGVSRVPLSETREIIRFIEAANESRESGKSVLI</sequence>
<dbReference type="OrthoDB" id="128220at2"/>
<dbReference type="RefSeq" id="WP_114917842.1">
    <property type="nucleotide sequence ID" value="NZ_CP024848.1"/>
</dbReference>
<keyword evidence="3" id="KW-1185">Reference proteome</keyword>
<dbReference type="GO" id="GO:0000166">
    <property type="term" value="F:nucleotide binding"/>
    <property type="evidence" value="ECO:0007669"/>
    <property type="project" value="InterPro"/>
</dbReference>
<dbReference type="InterPro" id="IPR036291">
    <property type="entry name" value="NAD(P)-bd_dom_sf"/>
</dbReference>
<name>A0A345PKM7_9BACI</name>
<evidence type="ECO:0000259" key="1">
    <source>
        <dbReference type="Pfam" id="PF01408"/>
    </source>
</evidence>
<dbReference type="InterPro" id="IPR000683">
    <property type="entry name" value="Gfo/Idh/MocA-like_OxRdtase_N"/>
</dbReference>
<reference evidence="3" key="1">
    <citation type="submission" date="2017-11" db="EMBL/GenBank/DDBJ databases">
        <authorList>
            <person name="Zhu W."/>
        </authorList>
    </citation>
    <scope>NUCLEOTIDE SEQUENCE [LARGE SCALE GENOMIC DNA]</scope>
    <source>
        <strain evidence="3">160</strain>
    </source>
</reference>
<dbReference type="Proteomes" id="UP000253908">
    <property type="component" value="Chromosome"/>
</dbReference>
<dbReference type="KEGG" id="ocn:CUC15_17150"/>
<feature type="domain" description="Gfo/Idh/MocA-like oxidoreductase N-terminal" evidence="1">
    <location>
        <begin position="61"/>
        <end position="134"/>
    </location>
</feature>